<protein>
    <submittedName>
        <fullName evidence="2">HNH endonuclease with NUMOD4 motif and intron encoded nuclease repeat</fullName>
    </submittedName>
</protein>
<dbReference type="InterPro" id="IPR054307">
    <property type="entry name" value="I-HmuI_NUMOD-like"/>
</dbReference>
<keyword evidence="2" id="KW-0255">Endonuclease</keyword>
<keyword evidence="2" id="KW-0378">Hydrolase</keyword>
<dbReference type="GO" id="GO:0016788">
    <property type="term" value="F:hydrolase activity, acting on ester bonds"/>
    <property type="evidence" value="ECO:0007669"/>
    <property type="project" value="InterPro"/>
</dbReference>
<dbReference type="InterPro" id="IPR010902">
    <property type="entry name" value="NUMOD4"/>
</dbReference>
<name>A0A7D3V5V3_9VIRU</name>
<dbReference type="InterPro" id="IPR044925">
    <property type="entry name" value="His-Me_finger_sf"/>
</dbReference>
<dbReference type="Pfam" id="PF13392">
    <property type="entry name" value="HNH_3"/>
    <property type="match status" value="1"/>
</dbReference>
<keyword evidence="3" id="KW-1185">Reference proteome</keyword>
<dbReference type="Pfam" id="PF07463">
    <property type="entry name" value="NUMOD4"/>
    <property type="match status" value="2"/>
</dbReference>
<proteinExistence type="predicted"/>
<dbReference type="GO" id="GO:0004519">
    <property type="term" value="F:endonuclease activity"/>
    <property type="evidence" value="ECO:0007669"/>
    <property type="project" value="UniProtKB-KW"/>
</dbReference>
<dbReference type="SMART" id="SM00507">
    <property type="entry name" value="HNHc"/>
    <property type="match status" value="2"/>
</dbReference>
<feature type="domain" description="HNH nuclease" evidence="1">
    <location>
        <begin position="224"/>
        <end position="273"/>
    </location>
</feature>
<evidence type="ECO:0000259" key="1">
    <source>
        <dbReference type="SMART" id="SM00507"/>
    </source>
</evidence>
<dbReference type="InterPro" id="IPR003647">
    <property type="entry name" value="Intron_nuc_1_rpt"/>
</dbReference>
<dbReference type="EMBL" id="MT418680">
    <property type="protein sequence ID" value="QKF94352.1"/>
    <property type="molecule type" value="Genomic_DNA"/>
</dbReference>
<dbReference type="Gene3D" id="1.10.10.10">
    <property type="entry name" value="Winged helix-like DNA-binding domain superfamily/Winged helix DNA-binding domain"/>
    <property type="match status" value="1"/>
</dbReference>
<evidence type="ECO:0000313" key="2">
    <source>
        <dbReference type="EMBL" id="QKF94352.1"/>
    </source>
</evidence>
<organism evidence="2 3">
    <name type="scientific">Fadolivirus FV1/VV64</name>
    <dbReference type="NCBI Taxonomy" id="3070911"/>
    <lineage>
        <taxon>Viruses</taxon>
        <taxon>Varidnaviria</taxon>
        <taxon>Bamfordvirae</taxon>
        <taxon>Nucleocytoviricota</taxon>
        <taxon>Megaviricetes</taxon>
        <taxon>Imitervirales</taxon>
        <taxon>Mimiviridae</taxon>
        <taxon>Klosneuvirinae</taxon>
        <taxon>Fadolivirus</taxon>
        <taxon>Fadolivirus algeromassiliense</taxon>
    </lineage>
</organism>
<dbReference type="SUPFAM" id="SSF64496">
    <property type="entry name" value="DNA-binding domain of intron-encoded endonucleases"/>
    <property type="match status" value="1"/>
</dbReference>
<keyword evidence="2" id="KW-0540">Nuclease</keyword>
<sequence length="340" mass="39933">MNEEWKKIPGFSNYSVSNKGKVRNDKDDYVFSTVKKNNQYNFVNIKNNNNKRRLMPVHKLVALAFIENPNNYTIVNHKNGLKNDNNLENLEWTTPKGNVDHAIKNNLIKRIGCPRQVQKLDKNGNKLDAYKSIKEAEESLGINRSHILDVCMGKRKSAHGFRWEFIKEIDDNITRRWKCINIIGLENYEISSDGFIKSLVTNRILKPFKAPNGYLRVCLKKNKKSVNYFIHRLVAITFLYESYKPHLQVNHKDKNKSNNYYMNLEWISSKENIIHSYVNGRLGKSHKRILYQLDINNTLINVHYGLYETCKKLNLTVSEVTKSIKTGKIYKEYVWKFKII</sequence>
<evidence type="ECO:0000313" key="3">
    <source>
        <dbReference type="Proteomes" id="UP001162001"/>
    </source>
</evidence>
<dbReference type="SUPFAM" id="SSF54060">
    <property type="entry name" value="His-Me finger endonucleases"/>
    <property type="match status" value="2"/>
</dbReference>
<accession>A0A7D3V5V3</accession>
<dbReference type="Gene3D" id="3.90.75.20">
    <property type="match status" value="2"/>
</dbReference>
<reference evidence="2 3" key="1">
    <citation type="submission" date="2020-04" db="EMBL/GenBank/DDBJ databases">
        <title>Advantages and limits of metagenomic assembly and binning of a giant virus.</title>
        <authorList>
            <person name="Schulz F."/>
            <person name="Andreani J."/>
            <person name="Francis R."/>
            <person name="Boudjemaa H."/>
            <person name="Bou Khalil J.Y."/>
            <person name="Lee J."/>
            <person name="La Scola B."/>
            <person name="Woyke T."/>
        </authorList>
    </citation>
    <scope>NUCLEOTIDE SEQUENCE [LARGE SCALE GENOMIC DNA]</scope>
    <source>
        <strain evidence="2 3">FV1/VV64</strain>
    </source>
</reference>
<dbReference type="SMART" id="SM00497">
    <property type="entry name" value="IENR1"/>
    <property type="match status" value="2"/>
</dbReference>
<dbReference type="Proteomes" id="UP001162001">
    <property type="component" value="Segment"/>
</dbReference>
<dbReference type="InterPro" id="IPR003615">
    <property type="entry name" value="HNH_nuc"/>
</dbReference>
<dbReference type="Pfam" id="PF22083">
    <property type="entry name" value="I-HmuI_NUMOD-like"/>
    <property type="match status" value="1"/>
</dbReference>
<dbReference type="InterPro" id="IPR036388">
    <property type="entry name" value="WH-like_DNA-bd_sf"/>
</dbReference>
<feature type="domain" description="HNH nuclease" evidence="1">
    <location>
        <begin position="51"/>
        <end position="99"/>
    </location>
</feature>
<gene>
    <name evidence="2" type="ORF">Fadolivirus_1_894</name>
</gene>